<accession>A0A7W0DH15</accession>
<reference evidence="1 2" key="1">
    <citation type="submission" date="2020-07" db="EMBL/GenBank/DDBJ databases">
        <title>Streptomyces isolated from Indian soil.</title>
        <authorList>
            <person name="Mandal S."/>
            <person name="Maiti P.K."/>
        </authorList>
    </citation>
    <scope>NUCLEOTIDE SEQUENCE [LARGE SCALE GENOMIC DNA]</scope>
    <source>
        <strain evidence="1 2">PSKA28</strain>
    </source>
</reference>
<protein>
    <submittedName>
        <fullName evidence="1">Uncharacterized protein</fullName>
    </submittedName>
</protein>
<proteinExistence type="predicted"/>
<dbReference type="RefSeq" id="WP_181655802.1">
    <property type="nucleotide sequence ID" value="NZ_JACEHE010000001.1"/>
</dbReference>
<evidence type="ECO:0000313" key="1">
    <source>
        <dbReference type="EMBL" id="MBA2944902.1"/>
    </source>
</evidence>
<organism evidence="1 2">
    <name type="scientific">Streptomyces himalayensis subsp. himalayensis</name>
    <dbReference type="NCBI Taxonomy" id="2756131"/>
    <lineage>
        <taxon>Bacteria</taxon>
        <taxon>Bacillati</taxon>
        <taxon>Actinomycetota</taxon>
        <taxon>Actinomycetes</taxon>
        <taxon>Kitasatosporales</taxon>
        <taxon>Streptomycetaceae</taxon>
        <taxon>Streptomyces</taxon>
        <taxon>Streptomyces himalayensis</taxon>
    </lineage>
</organism>
<dbReference type="Proteomes" id="UP000545761">
    <property type="component" value="Unassembled WGS sequence"/>
</dbReference>
<evidence type="ECO:0000313" key="2">
    <source>
        <dbReference type="Proteomes" id="UP000545761"/>
    </source>
</evidence>
<name>A0A7W0DH15_9ACTN</name>
<sequence length="91" mass="9367">MSSRVVTDHAGSSKLIGEAAAGLADLGHCDLGKAWPQPPELAQICQSLSRATTKTALPLVHAPLKFEDPPCALAGAGASAPVLDSQRLLRL</sequence>
<comment type="caution">
    <text evidence="1">The sequence shown here is derived from an EMBL/GenBank/DDBJ whole genome shotgun (WGS) entry which is preliminary data.</text>
</comment>
<dbReference type="EMBL" id="JACEHE010000001">
    <property type="protein sequence ID" value="MBA2944902.1"/>
    <property type="molecule type" value="Genomic_DNA"/>
</dbReference>
<gene>
    <name evidence="1" type="ORF">H1D24_03435</name>
</gene>
<dbReference type="AlphaFoldDB" id="A0A7W0DH15"/>